<accession>A0A3N4L1J2</accession>
<evidence type="ECO:0000313" key="2">
    <source>
        <dbReference type="EMBL" id="RPB16683.1"/>
    </source>
</evidence>
<sequence>MPAPPPPPPPLPSFGGGPPPPPPPPPSGGAPAPRPTANRGGLNNEITRGFKLKKVTQINDRSAPAVAGKPTDSAPVKGPSLGAPPVPGGAPRVPSGAAPRIPSGGAPSTPARLRASSGSSSYTPAEPSPQLAGLFAGGMPTLRSTKGGVNTGANRDSAVSDSSDTNTTPPRAAPSIPRLPTLRPTVHSVPSAPHGIRKPPPTPIKRPNSSAPLRQVQSSPSSPPRATPPLPPHVPGSLAPGRPPVPPVRKSPSPTSGYGAPSSAPPPPPTVAPRPPRSNPPPPPPPPTNGNGVSSRPAAPPPPPPPVARSFVDPSTFTLGGTGGIGAGGAKKIVIDDKRWKFKREQDLPDPRPFTGMTKVYRSGRGSSVPLNLAALE</sequence>
<dbReference type="OrthoDB" id="2430277at2759"/>
<feature type="compositionally biased region" description="Pro residues" evidence="1">
    <location>
        <begin position="1"/>
        <end position="34"/>
    </location>
</feature>
<evidence type="ECO:0000313" key="3">
    <source>
        <dbReference type="Proteomes" id="UP000277580"/>
    </source>
</evidence>
<organism evidence="2 3">
    <name type="scientific">Morchella conica CCBAS932</name>
    <dbReference type="NCBI Taxonomy" id="1392247"/>
    <lineage>
        <taxon>Eukaryota</taxon>
        <taxon>Fungi</taxon>
        <taxon>Dikarya</taxon>
        <taxon>Ascomycota</taxon>
        <taxon>Pezizomycotina</taxon>
        <taxon>Pezizomycetes</taxon>
        <taxon>Pezizales</taxon>
        <taxon>Morchellaceae</taxon>
        <taxon>Morchella</taxon>
    </lineage>
</organism>
<dbReference type="AlphaFoldDB" id="A0A3N4L1J2"/>
<feature type="compositionally biased region" description="Pro residues" evidence="1">
    <location>
        <begin position="221"/>
        <end position="234"/>
    </location>
</feature>
<feature type="region of interest" description="Disordered" evidence="1">
    <location>
        <begin position="1"/>
        <end position="330"/>
    </location>
</feature>
<feature type="compositionally biased region" description="Low complexity" evidence="1">
    <location>
        <begin position="250"/>
        <end position="262"/>
    </location>
</feature>
<keyword evidence="3" id="KW-1185">Reference proteome</keyword>
<feature type="compositionally biased region" description="Pro residues" evidence="1">
    <location>
        <begin position="298"/>
        <end position="307"/>
    </location>
</feature>
<reference evidence="2 3" key="1">
    <citation type="journal article" date="2018" name="Nat. Ecol. Evol.">
        <title>Pezizomycetes genomes reveal the molecular basis of ectomycorrhizal truffle lifestyle.</title>
        <authorList>
            <person name="Murat C."/>
            <person name="Payen T."/>
            <person name="Noel B."/>
            <person name="Kuo A."/>
            <person name="Morin E."/>
            <person name="Chen J."/>
            <person name="Kohler A."/>
            <person name="Krizsan K."/>
            <person name="Balestrini R."/>
            <person name="Da Silva C."/>
            <person name="Montanini B."/>
            <person name="Hainaut M."/>
            <person name="Levati E."/>
            <person name="Barry K.W."/>
            <person name="Belfiori B."/>
            <person name="Cichocki N."/>
            <person name="Clum A."/>
            <person name="Dockter R.B."/>
            <person name="Fauchery L."/>
            <person name="Guy J."/>
            <person name="Iotti M."/>
            <person name="Le Tacon F."/>
            <person name="Lindquist E.A."/>
            <person name="Lipzen A."/>
            <person name="Malagnac F."/>
            <person name="Mello A."/>
            <person name="Molinier V."/>
            <person name="Miyauchi S."/>
            <person name="Poulain J."/>
            <person name="Riccioni C."/>
            <person name="Rubini A."/>
            <person name="Sitrit Y."/>
            <person name="Splivallo R."/>
            <person name="Traeger S."/>
            <person name="Wang M."/>
            <person name="Zifcakova L."/>
            <person name="Wipf D."/>
            <person name="Zambonelli A."/>
            <person name="Paolocci F."/>
            <person name="Nowrousian M."/>
            <person name="Ottonello S."/>
            <person name="Baldrian P."/>
            <person name="Spatafora J.W."/>
            <person name="Henrissat B."/>
            <person name="Nagy L.G."/>
            <person name="Aury J.M."/>
            <person name="Wincker P."/>
            <person name="Grigoriev I.V."/>
            <person name="Bonfante P."/>
            <person name="Martin F.M."/>
        </authorList>
    </citation>
    <scope>NUCLEOTIDE SEQUENCE [LARGE SCALE GENOMIC DNA]</scope>
    <source>
        <strain evidence="2 3">CCBAS932</strain>
    </source>
</reference>
<dbReference type="EMBL" id="ML119108">
    <property type="protein sequence ID" value="RPB16683.1"/>
    <property type="molecule type" value="Genomic_DNA"/>
</dbReference>
<dbReference type="Proteomes" id="UP000277580">
    <property type="component" value="Unassembled WGS sequence"/>
</dbReference>
<gene>
    <name evidence="2" type="ORF">P167DRAFT_532228</name>
</gene>
<feature type="compositionally biased region" description="Polar residues" evidence="1">
    <location>
        <begin position="142"/>
        <end position="169"/>
    </location>
</feature>
<dbReference type="InParanoid" id="A0A3N4L1J2"/>
<name>A0A3N4L1J2_9PEZI</name>
<evidence type="ECO:0000256" key="1">
    <source>
        <dbReference type="SAM" id="MobiDB-lite"/>
    </source>
</evidence>
<feature type="compositionally biased region" description="Pro residues" evidence="1">
    <location>
        <begin position="263"/>
        <end position="288"/>
    </location>
</feature>
<feature type="compositionally biased region" description="Low complexity" evidence="1">
    <location>
        <begin position="89"/>
        <end position="100"/>
    </location>
</feature>
<dbReference type="STRING" id="1392247.A0A3N4L1J2"/>
<proteinExistence type="predicted"/>
<evidence type="ECO:0008006" key="4">
    <source>
        <dbReference type="Google" id="ProtNLM"/>
    </source>
</evidence>
<feature type="compositionally biased region" description="Polar residues" evidence="1">
    <location>
        <begin position="208"/>
        <end position="217"/>
    </location>
</feature>
<protein>
    <recommendedName>
        <fullName evidence="4">WH2 domain-containing protein</fullName>
    </recommendedName>
</protein>
<feature type="compositionally biased region" description="Gly residues" evidence="1">
    <location>
        <begin position="320"/>
        <end position="329"/>
    </location>
</feature>